<protein>
    <recommendedName>
        <fullName evidence="8">Vacuolar protein sorting-associated protein 54 C-terminal domain-containing protein</fullName>
    </recommendedName>
</protein>
<evidence type="ECO:0000313" key="10">
    <source>
        <dbReference type="Proteomes" id="UP000674318"/>
    </source>
</evidence>
<comment type="similarity">
    <text evidence="2">Belongs to the VPS54 family.</text>
</comment>
<evidence type="ECO:0000256" key="3">
    <source>
        <dbReference type="ARBA" id="ARBA00022448"/>
    </source>
</evidence>
<dbReference type="AlphaFoldDB" id="A0A836IAF9"/>
<keyword evidence="5" id="KW-0333">Golgi apparatus</keyword>
<organism evidence="9 10">
    <name type="scientific">Porcisia hertigi</name>
    <dbReference type="NCBI Taxonomy" id="2761500"/>
    <lineage>
        <taxon>Eukaryota</taxon>
        <taxon>Discoba</taxon>
        <taxon>Euglenozoa</taxon>
        <taxon>Kinetoplastea</taxon>
        <taxon>Metakinetoplastina</taxon>
        <taxon>Trypanosomatida</taxon>
        <taxon>Trypanosomatidae</taxon>
        <taxon>Leishmaniinae</taxon>
        <taxon>Porcisia</taxon>
    </lineage>
</organism>
<dbReference type="Pfam" id="PF07928">
    <property type="entry name" value="Vps54"/>
    <property type="match status" value="1"/>
</dbReference>
<accession>A0A836IAF9</accession>
<keyword evidence="10" id="KW-1185">Reference proteome</keyword>
<evidence type="ECO:0000256" key="5">
    <source>
        <dbReference type="ARBA" id="ARBA00023034"/>
    </source>
</evidence>
<keyword evidence="3" id="KW-0813">Transport</keyword>
<dbReference type="PANTHER" id="PTHR12965">
    <property type="entry name" value="VACUOLAR PROTEIN SORTING 54"/>
    <property type="match status" value="1"/>
</dbReference>
<dbReference type="InterPro" id="IPR039745">
    <property type="entry name" value="Vps54"/>
</dbReference>
<dbReference type="GO" id="GO:0042147">
    <property type="term" value="P:retrograde transport, endosome to Golgi"/>
    <property type="evidence" value="ECO:0007669"/>
    <property type="project" value="InterPro"/>
</dbReference>
<reference evidence="9 10" key="1">
    <citation type="submission" date="2021-02" db="EMBL/GenBank/DDBJ databases">
        <title>Porcisia hertigi Genome sequencing and assembly.</title>
        <authorList>
            <person name="Almutairi H."/>
            <person name="Gatherer D."/>
        </authorList>
    </citation>
    <scope>NUCLEOTIDE SEQUENCE [LARGE SCALE GENOMIC DNA]</scope>
    <source>
        <strain evidence="9 10">C119</strain>
    </source>
</reference>
<dbReference type="GO" id="GO:0000938">
    <property type="term" value="C:GARP complex"/>
    <property type="evidence" value="ECO:0007669"/>
    <property type="project" value="InterPro"/>
</dbReference>
<keyword evidence="6" id="KW-0175">Coiled coil</keyword>
<evidence type="ECO:0000256" key="1">
    <source>
        <dbReference type="ARBA" id="ARBA00004601"/>
    </source>
</evidence>
<feature type="region of interest" description="Disordered" evidence="7">
    <location>
        <begin position="315"/>
        <end position="348"/>
    </location>
</feature>
<dbReference type="Proteomes" id="UP000674318">
    <property type="component" value="Unassembled WGS sequence"/>
</dbReference>
<dbReference type="InterPro" id="IPR012501">
    <property type="entry name" value="Vps54_C"/>
</dbReference>
<evidence type="ECO:0000256" key="7">
    <source>
        <dbReference type="SAM" id="MobiDB-lite"/>
    </source>
</evidence>
<dbReference type="KEGG" id="phet:94287031"/>
<evidence type="ECO:0000256" key="2">
    <source>
        <dbReference type="ARBA" id="ARBA00009150"/>
    </source>
</evidence>
<evidence type="ECO:0000256" key="4">
    <source>
        <dbReference type="ARBA" id="ARBA00022927"/>
    </source>
</evidence>
<sequence length="1254" mass="135877">MSSYPKRHTELTSSTPPLSIQKGRALACIAPCGDDAAATICAHLIVYHGFSRLHIAHALGLPSLVVEECIRNGVSSATLRTQLCNWLYEVSASNPEQKLHVADGLFRQLQEDCAADELERQRNQRNGVVSPSFEDSSPFTALDPVSQQHFAQLQHSVGQSFISILNNPGEPTTNVDWTTWLGGKLYAAFDFNGRTGDLEDVLGAFSAAQAGPESSASLLAEYTPSQFFSGYVNLISKAYQINRSEGIANNATEWRDDSAEGAGNDSTHHGRAATVDECPWPTGVPTSFFLASYDPAIEIHCLSEAVGDSLPAATLTSSPAPATIQSSSGAAPELGTSGARDSVQGDTTASEVVDVNTFAAEYEYLESRNKELRAWESEVERCLLQHVKHRSEDFFATSCKFSSLSGDARSVWADARVAREGGMRAGEHFVADYLRIGTLYRRRQNLLQLHNTATAAQQLLRLLGDVENWAALPERDFGEVLTITSALLEMELAVRGAKDAMSSSVWRSLLQLRCLAEVPRRVKKARKDLEGAVLEEYCRLMLSGLGESETGERVGTVCQSVTRLGVLHAANHLYLGKIVELLHAMAQETLVSLLMNTGTLNDAKANELLAVVANTAAVALPETRQRLCAFVAHLNYQGYRQVLQQFVDVLVDFVTHISQNWGFLLTGGLRTALAMYDNCNATIETATKDLLGRVCGEAETLIASLLEEYAKGPHLSSMTEVAQLVRVSVQFPMRVTNEVAGRLVSLLREGLKEYSASTTSLVSSTMGSSTSSFATDGWEPASFALYRPTKVIGTSVQRLAKRFFRHQHSLNREKVTMVTAGETWTAIEVVHESIQQQVGDMCTLEAAALQAFRLRSLRVLFASCDGDGGLNRRGLSASSPRVAPASNDAGDLLSTGATKLYVRVRCSSGDAALGNGDVAHAAAEAAQTADVDEVEGRVMPNSLLVLVDLLHRYHEYIALFPFLAFDVVTRMSDLLDEYEGQTAAMVLGARAVERGTLSTITTQHLCVASQCVSFLIDFIPALQAHLAAAIQGSAIGGLLRGPSAHNELAVANALGLVGWTSSPPAPSDSSSPTTAPDTKLFIKNDWNRIVQNSLAHRNEFFSKMGSLVYRKVDSLGHLSMQKGRWPPGGNEWVMAMLREVARLMRVLRPLLPPRDMDGVIVPLLGSLSVMLRQWTVQVPTTAEDDHAAAASDVMLFTANVEKFGYDVLKCAEVASVSAVMQRSQSFAPVSSEEAVLLWFLPPPPGQPDPACSRD</sequence>
<dbReference type="OrthoDB" id="10259024at2759"/>
<keyword evidence="4" id="KW-0653">Protein transport</keyword>
<dbReference type="GeneID" id="94287031"/>
<evidence type="ECO:0000313" key="9">
    <source>
        <dbReference type="EMBL" id="KAG5490783.1"/>
    </source>
</evidence>
<comment type="subcellular location">
    <subcellularLocation>
        <location evidence="1">Golgi apparatus</location>
        <location evidence="1">trans-Golgi network</location>
    </subcellularLocation>
</comment>
<dbReference type="GO" id="GO:0019905">
    <property type="term" value="F:syntaxin binding"/>
    <property type="evidence" value="ECO:0007669"/>
    <property type="project" value="TreeGrafter"/>
</dbReference>
<dbReference type="PANTHER" id="PTHR12965:SF0">
    <property type="entry name" value="VACUOLAR PROTEIN SORTING-ASSOCIATED PROTEIN 54"/>
    <property type="match status" value="1"/>
</dbReference>
<feature type="domain" description="Vacuolar protein sorting-associated protein 54 C-terminal" evidence="8">
    <location>
        <begin position="938"/>
        <end position="1029"/>
    </location>
</feature>
<comment type="caution">
    <text evidence="9">The sequence shown here is derived from an EMBL/GenBank/DDBJ whole genome shotgun (WGS) entry which is preliminary data.</text>
</comment>
<evidence type="ECO:0000256" key="6">
    <source>
        <dbReference type="ARBA" id="ARBA00023054"/>
    </source>
</evidence>
<gene>
    <name evidence="9" type="ORF">JKF63_00905</name>
</gene>
<dbReference type="RefSeq" id="XP_067753111.1">
    <property type="nucleotide sequence ID" value="XM_067896954.1"/>
</dbReference>
<evidence type="ECO:0000259" key="8">
    <source>
        <dbReference type="Pfam" id="PF07928"/>
    </source>
</evidence>
<dbReference type="GO" id="GO:0006896">
    <property type="term" value="P:Golgi to vacuole transport"/>
    <property type="evidence" value="ECO:0007669"/>
    <property type="project" value="TreeGrafter"/>
</dbReference>
<dbReference type="GO" id="GO:0005829">
    <property type="term" value="C:cytosol"/>
    <property type="evidence" value="ECO:0007669"/>
    <property type="project" value="GOC"/>
</dbReference>
<proteinExistence type="inferred from homology"/>
<feature type="region of interest" description="Disordered" evidence="7">
    <location>
        <begin position="255"/>
        <end position="274"/>
    </location>
</feature>
<name>A0A836IAF9_9TRYP</name>
<dbReference type="EMBL" id="JAFJZO010000036">
    <property type="protein sequence ID" value="KAG5490783.1"/>
    <property type="molecule type" value="Genomic_DNA"/>
</dbReference>
<dbReference type="GO" id="GO:0015031">
    <property type="term" value="P:protein transport"/>
    <property type="evidence" value="ECO:0007669"/>
    <property type="project" value="UniProtKB-KW"/>
</dbReference>